<gene>
    <name evidence="9" type="ORF">CHC_T00009041001</name>
</gene>
<evidence type="ECO:0000313" key="10">
    <source>
        <dbReference type="Proteomes" id="UP000012073"/>
    </source>
</evidence>
<keyword evidence="7" id="KW-0503">Monooxygenase</keyword>
<protein>
    <submittedName>
        <fullName evidence="9">Cytochrome P450 family 809A-CYP809A1</fullName>
    </submittedName>
</protein>
<dbReference type="InterPro" id="IPR001128">
    <property type="entry name" value="Cyt_P450"/>
</dbReference>
<accession>R7Q313</accession>
<keyword evidence="3 8" id="KW-0349">Heme</keyword>
<dbReference type="GeneID" id="17319693"/>
<evidence type="ECO:0000256" key="8">
    <source>
        <dbReference type="PIRSR" id="PIRSR602401-1"/>
    </source>
</evidence>
<keyword evidence="5" id="KW-0560">Oxidoreductase</keyword>
<dbReference type="GO" id="GO:0005506">
    <property type="term" value="F:iron ion binding"/>
    <property type="evidence" value="ECO:0007669"/>
    <property type="project" value="InterPro"/>
</dbReference>
<evidence type="ECO:0000256" key="3">
    <source>
        <dbReference type="ARBA" id="ARBA00022617"/>
    </source>
</evidence>
<dbReference type="Gene3D" id="1.10.630.10">
    <property type="entry name" value="Cytochrome P450"/>
    <property type="match status" value="1"/>
</dbReference>
<keyword evidence="4 8" id="KW-0479">Metal-binding</keyword>
<evidence type="ECO:0000313" key="9">
    <source>
        <dbReference type="EMBL" id="CDF32288.1"/>
    </source>
</evidence>
<evidence type="ECO:0000256" key="6">
    <source>
        <dbReference type="ARBA" id="ARBA00023004"/>
    </source>
</evidence>
<dbReference type="OMA" id="MIIHSTR"/>
<dbReference type="GO" id="GO:0004497">
    <property type="term" value="F:monooxygenase activity"/>
    <property type="evidence" value="ECO:0007669"/>
    <property type="project" value="UniProtKB-KW"/>
</dbReference>
<dbReference type="PANTHER" id="PTHR24286">
    <property type="entry name" value="CYTOCHROME P450 26"/>
    <property type="match status" value="1"/>
</dbReference>
<dbReference type="Proteomes" id="UP000012073">
    <property type="component" value="Unassembled WGS sequence"/>
</dbReference>
<feature type="binding site" description="axial binding residue" evidence="8">
    <location>
        <position position="464"/>
    </location>
    <ligand>
        <name>heme</name>
        <dbReference type="ChEBI" id="CHEBI:30413"/>
    </ligand>
    <ligandPart>
        <name>Fe</name>
        <dbReference type="ChEBI" id="CHEBI:18248"/>
    </ligandPart>
</feature>
<comment type="cofactor">
    <cofactor evidence="1 8">
        <name>heme</name>
        <dbReference type="ChEBI" id="CHEBI:30413"/>
    </cofactor>
</comment>
<dbReference type="PRINTS" id="PR00463">
    <property type="entry name" value="EP450I"/>
</dbReference>
<dbReference type="InterPro" id="IPR002401">
    <property type="entry name" value="Cyt_P450_E_grp-I"/>
</dbReference>
<evidence type="ECO:0000256" key="4">
    <source>
        <dbReference type="ARBA" id="ARBA00022723"/>
    </source>
</evidence>
<name>R7Q313_CHOCR</name>
<dbReference type="KEGG" id="ccp:CHC_T00009041001"/>
<comment type="similarity">
    <text evidence="2">Belongs to the cytochrome P450 family.</text>
</comment>
<dbReference type="InterPro" id="IPR036396">
    <property type="entry name" value="Cyt_P450_sf"/>
</dbReference>
<dbReference type="Pfam" id="PF00067">
    <property type="entry name" value="p450"/>
    <property type="match status" value="1"/>
</dbReference>
<evidence type="ECO:0000256" key="5">
    <source>
        <dbReference type="ARBA" id="ARBA00023002"/>
    </source>
</evidence>
<proteinExistence type="inferred from homology"/>
<evidence type="ECO:0000256" key="1">
    <source>
        <dbReference type="ARBA" id="ARBA00001971"/>
    </source>
</evidence>
<dbReference type="OrthoDB" id="2293at2759"/>
<evidence type="ECO:0000256" key="2">
    <source>
        <dbReference type="ARBA" id="ARBA00010617"/>
    </source>
</evidence>
<dbReference type="Gramene" id="CDF32288">
    <property type="protein sequence ID" value="CDF32288"/>
    <property type="gene ID" value="CHC_T00009041001"/>
</dbReference>
<sequence>MHVAFVFAPRLLNHSVGAQQHRRRPVCAASPPPQTEAPLPTPVAIPVYRRLPLIGFFIDVFTRNLKVRELSPRYGPVYKSDVLGFPVTIISDLDAIKACYKDSEVFRSGGAFPFSLSTLFGDKALFILDGKEHATKRKPVMPAFSPQLFPLYFSSIQEDARSFWRKVSQQVERDGTSKLQNAFKEHYLGIIIRLTTGGQYASSEASAEAQFLRVRDLLLAVAGGMITFPFGPVWWKALRARDELIDILGGLVRDRLSTRKDTIEALREVDADRIAAKARGELRAGSLDLLTVLVSTTSLPTDAGAELDETTLRELCELVLLLWFAGYSTQASASSCCLMELGFNADIHGRLRDEQDAIVRARDGDLDMTLEQVNKEMPLLDSYINEILRLYPPAPVLFRKTAKATTVCGHAIAVGTIVGLDAWGGQRNAAYYAEPETLKVERFVAGGEAPGVVSFGGVGGAHFCLGAALGRVGMKATVGTMVREFDIRVDERQDREYVSVPEMTPKSGVEVRMCRRREGI</sequence>
<dbReference type="SUPFAM" id="SSF48264">
    <property type="entry name" value="Cytochrome P450"/>
    <property type="match status" value="1"/>
</dbReference>
<dbReference type="EMBL" id="HG001469">
    <property type="protein sequence ID" value="CDF32288.1"/>
    <property type="molecule type" value="Genomic_DNA"/>
</dbReference>
<dbReference type="STRING" id="2769.R7Q313"/>
<dbReference type="GO" id="GO:0016705">
    <property type="term" value="F:oxidoreductase activity, acting on paired donors, with incorporation or reduction of molecular oxygen"/>
    <property type="evidence" value="ECO:0007669"/>
    <property type="project" value="InterPro"/>
</dbReference>
<dbReference type="AlphaFoldDB" id="R7Q313"/>
<evidence type="ECO:0000256" key="7">
    <source>
        <dbReference type="ARBA" id="ARBA00023033"/>
    </source>
</evidence>
<keyword evidence="10" id="KW-1185">Reference proteome</keyword>
<dbReference type="PhylomeDB" id="R7Q313"/>
<dbReference type="PANTHER" id="PTHR24286:SF24">
    <property type="entry name" value="LANOSTEROL 14-ALPHA DEMETHYLASE"/>
    <property type="match status" value="1"/>
</dbReference>
<dbReference type="GO" id="GO:0016125">
    <property type="term" value="P:sterol metabolic process"/>
    <property type="evidence" value="ECO:0007669"/>
    <property type="project" value="TreeGrafter"/>
</dbReference>
<reference evidence="10" key="1">
    <citation type="journal article" date="2013" name="Proc. Natl. Acad. Sci. U.S.A.">
        <title>Genome structure and metabolic features in the red seaweed Chondrus crispus shed light on evolution of the Archaeplastida.</title>
        <authorList>
            <person name="Collen J."/>
            <person name="Porcel B."/>
            <person name="Carre W."/>
            <person name="Ball S.G."/>
            <person name="Chaparro C."/>
            <person name="Tonon T."/>
            <person name="Barbeyron T."/>
            <person name="Michel G."/>
            <person name="Noel B."/>
            <person name="Valentin K."/>
            <person name="Elias M."/>
            <person name="Artiguenave F."/>
            <person name="Arun A."/>
            <person name="Aury J.M."/>
            <person name="Barbosa-Neto J.F."/>
            <person name="Bothwell J.H."/>
            <person name="Bouget F.Y."/>
            <person name="Brillet L."/>
            <person name="Cabello-Hurtado F."/>
            <person name="Capella-Gutierrez S."/>
            <person name="Charrier B."/>
            <person name="Cladiere L."/>
            <person name="Cock J.M."/>
            <person name="Coelho S.M."/>
            <person name="Colleoni C."/>
            <person name="Czjzek M."/>
            <person name="Da Silva C."/>
            <person name="Delage L."/>
            <person name="Denoeud F."/>
            <person name="Deschamps P."/>
            <person name="Dittami S.M."/>
            <person name="Gabaldon T."/>
            <person name="Gachon C.M."/>
            <person name="Groisillier A."/>
            <person name="Herve C."/>
            <person name="Jabbari K."/>
            <person name="Katinka M."/>
            <person name="Kloareg B."/>
            <person name="Kowalczyk N."/>
            <person name="Labadie K."/>
            <person name="Leblanc C."/>
            <person name="Lopez P.J."/>
            <person name="McLachlan D.H."/>
            <person name="Meslet-Cladiere L."/>
            <person name="Moustafa A."/>
            <person name="Nehr Z."/>
            <person name="Nyvall Collen P."/>
            <person name="Panaud O."/>
            <person name="Partensky F."/>
            <person name="Poulain J."/>
            <person name="Rensing S.A."/>
            <person name="Rousvoal S."/>
            <person name="Samson G."/>
            <person name="Symeonidi A."/>
            <person name="Weissenbach J."/>
            <person name="Zambounis A."/>
            <person name="Wincker P."/>
            <person name="Boyen C."/>
        </authorList>
    </citation>
    <scope>NUCLEOTIDE SEQUENCE [LARGE SCALE GENOMIC DNA]</scope>
    <source>
        <strain evidence="10">cv. Stackhouse</strain>
    </source>
</reference>
<dbReference type="GO" id="GO:0020037">
    <property type="term" value="F:heme binding"/>
    <property type="evidence" value="ECO:0007669"/>
    <property type="project" value="InterPro"/>
</dbReference>
<organism evidence="9 10">
    <name type="scientific">Chondrus crispus</name>
    <name type="common">Carrageen Irish moss</name>
    <name type="synonym">Polymorpha crispa</name>
    <dbReference type="NCBI Taxonomy" id="2769"/>
    <lineage>
        <taxon>Eukaryota</taxon>
        <taxon>Rhodophyta</taxon>
        <taxon>Florideophyceae</taxon>
        <taxon>Rhodymeniophycidae</taxon>
        <taxon>Gigartinales</taxon>
        <taxon>Gigartinaceae</taxon>
        <taxon>Chondrus</taxon>
    </lineage>
</organism>
<keyword evidence="6 8" id="KW-0408">Iron</keyword>
<dbReference type="RefSeq" id="XP_005711953.1">
    <property type="nucleotide sequence ID" value="XM_005711896.1"/>
</dbReference>